<keyword evidence="3" id="KW-1185">Reference proteome</keyword>
<protein>
    <submittedName>
        <fullName evidence="2">Uncharacterized protein</fullName>
    </submittedName>
</protein>
<dbReference type="AlphaFoldDB" id="A0A5C6CJW2"/>
<organism evidence="2 3">
    <name type="scientific">Novipirellula galeiformis</name>
    <dbReference type="NCBI Taxonomy" id="2528004"/>
    <lineage>
        <taxon>Bacteria</taxon>
        <taxon>Pseudomonadati</taxon>
        <taxon>Planctomycetota</taxon>
        <taxon>Planctomycetia</taxon>
        <taxon>Pirellulales</taxon>
        <taxon>Pirellulaceae</taxon>
        <taxon>Novipirellula</taxon>
    </lineage>
</organism>
<feature type="region of interest" description="Disordered" evidence="1">
    <location>
        <begin position="54"/>
        <end position="76"/>
    </location>
</feature>
<comment type="caution">
    <text evidence="2">The sequence shown here is derived from an EMBL/GenBank/DDBJ whole genome shotgun (WGS) entry which is preliminary data.</text>
</comment>
<dbReference type="OrthoDB" id="285759at2"/>
<sequence>MHSFAVIEVEDGFEVIELITGQSAEDAAATQGGQLIDPGPYHSYEDANEVLEQLEVSDDREWPTARPRRVNHNSER</sequence>
<gene>
    <name evidence="2" type="ORF">Pla52o_29220</name>
</gene>
<evidence type="ECO:0000256" key="1">
    <source>
        <dbReference type="SAM" id="MobiDB-lite"/>
    </source>
</evidence>
<feature type="region of interest" description="Disordered" evidence="1">
    <location>
        <begin position="24"/>
        <end position="43"/>
    </location>
</feature>
<dbReference type="EMBL" id="SJPT01000004">
    <property type="protein sequence ID" value="TWU23386.1"/>
    <property type="molecule type" value="Genomic_DNA"/>
</dbReference>
<dbReference type="RefSeq" id="WP_146595100.1">
    <property type="nucleotide sequence ID" value="NZ_SJPT01000004.1"/>
</dbReference>
<name>A0A5C6CJW2_9BACT</name>
<evidence type="ECO:0000313" key="3">
    <source>
        <dbReference type="Proteomes" id="UP000316304"/>
    </source>
</evidence>
<dbReference type="Proteomes" id="UP000316304">
    <property type="component" value="Unassembled WGS sequence"/>
</dbReference>
<evidence type="ECO:0000313" key="2">
    <source>
        <dbReference type="EMBL" id="TWU23386.1"/>
    </source>
</evidence>
<accession>A0A5C6CJW2</accession>
<reference evidence="2 3" key="1">
    <citation type="submission" date="2019-02" db="EMBL/GenBank/DDBJ databases">
        <title>Deep-cultivation of Planctomycetes and their phenomic and genomic characterization uncovers novel biology.</title>
        <authorList>
            <person name="Wiegand S."/>
            <person name="Jogler M."/>
            <person name="Boedeker C."/>
            <person name="Pinto D."/>
            <person name="Vollmers J."/>
            <person name="Rivas-Marin E."/>
            <person name="Kohn T."/>
            <person name="Peeters S.H."/>
            <person name="Heuer A."/>
            <person name="Rast P."/>
            <person name="Oberbeckmann S."/>
            <person name="Bunk B."/>
            <person name="Jeske O."/>
            <person name="Meyerdierks A."/>
            <person name="Storesund J.E."/>
            <person name="Kallscheuer N."/>
            <person name="Luecker S."/>
            <person name="Lage O.M."/>
            <person name="Pohl T."/>
            <person name="Merkel B.J."/>
            <person name="Hornburger P."/>
            <person name="Mueller R.-W."/>
            <person name="Bruemmer F."/>
            <person name="Labrenz M."/>
            <person name="Spormann A.M."/>
            <person name="Op Den Camp H."/>
            <person name="Overmann J."/>
            <person name="Amann R."/>
            <person name="Jetten M.S.M."/>
            <person name="Mascher T."/>
            <person name="Medema M.H."/>
            <person name="Devos D.P."/>
            <person name="Kaster A.-K."/>
            <person name="Ovreas L."/>
            <person name="Rohde M."/>
            <person name="Galperin M.Y."/>
            <person name="Jogler C."/>
        </authorList>
    </citation>
    <scope>NUCLEOTIDE SEQUENCE [LARGE SCALE GENOMIC DNA]</scope>
    <source>
        <strain evidence="2 3">Pla52o</strain>
    </source>
</reference>
<proteinExistence type="predicted"/>
<feature type="compositionally biased region" description="Basic residues" evidence="1">
    <location>
        <begin position="66"/>
        <end position="76"/>
    </location>
</feature>